<reference evidence="3" key="1">
    <citation type="submission" date="2016-10" db="EMBL/GenBank/DDBJ databases">
        <authorList>
            <person name="Varghese N."/>
            <person name="Submissions S."/>
        </authorList>
    </citation>
    <scope>NUCLEOTIDE SEQUENCE [LARGE SCALE GENOMIC DNA]</scope>
    <source>
        <strain evidence="3">DSM 14807</strain>
    </source>
</reference>
<feature type="transmembrane region" description="Helical" evidence="1">
    <location>
        <begin position="26"/>
        <end position="44"/>
    </location>
</feature>
<sequence length="637" mass="71601">MKSNPVQEQKRIALIERSALQVGRPIFHSILIIVVSFLPVFLLTGREGRLFHPLAWTKTLVILSSMVLAITWVPALMAYFMKGNMRPESRNPVSSFFVRVYEPVLRWCLRWKKTTLTLNIVALGFAIFLFSRLGQEFMPPLNEGTLLFMPVALPDASNAEMKRILQIQDKILASVPEVKNVLGKAGRIASATDPSPLNMIETIIELKPRSQWRKGVTRDSLIRELNLKLQIPGVTNGWTQPIINRINMLNTGIRTDVGVKVFGEQLDTLQQIEQQIARVLQSIPGVVDLYPEPLSGGRFLDIAIRREALGRYGISTETVNHVIEFAIGGASVSQMVEGRERFSINVRLAQDWRQTLDEIREIPIQTAHGPVPLSAVADIRLTEGPSMINSENALLRGTVLFDVRGRDMGSTVEEAIQKVKQSVHLPPGYFIEWSGEWENQVHARKTLKLVLPIVLFTIFFILYLTFENWPDTWNVLLTVPFGLTGGILMVYFWGAQLSVAVVVGFIALFGLVVETGVVMIIYLDEAMRRMIQEKGRRVDRATLQQYVIEGAVKRLRPKLMTVLIALLGLVPVLWSKGTGIELMRPIALPMIGGVISSAICVLLVMPVVYQLFKERELRKYGEIKLPLTDSLTLNENI</sequence>
<dbReference type="EMBL" id="FPCJ01000001">
    <property type="protein sequence ID" value="SFV32553.1"/>
    <property type="molecule type" value="Genomic_DNA"/>
</dbReference>
<dbReference type="PRINTS" id="PR00702">
    <property type="entry name" value="ACRIFLAVINRP"/>
</dbReference>
<dbReference type="Gene3D" id="1.20.1640.10">
    <property type="entry name" value="Multidrug efflux transporter AcrB transmembrane domain"/>
    <property type="match status" value="2"/>
</dbReference>
<dbReference type="Gene3D" id="3.30.70.1430">
    <property type="entry name" value="Multidrug efflux transporter AcrB pore domain"/>
    <property type="match status" value="1"/>
</dbReference>
<feature type="transmembrane region" description="Helical" evidence="1">
    <location>
        <begin position="56"/>
        <end position="80"/>
    </location>
</feature>
<feature type="transmembrane region" description="Helical" evidence="1">
    <location>
        <begin position="499"/>
        <end position="523"/>
    </location>
</feature>
<name>A0A1I7NDC3_9BACT</name>
<organism evidence="2 3">
    <name type="scientific">Thermoflavifilum thermophilum</name>
    <dbReference type="NCBI Taxonomy" id="1393122"/>
    <lineage>
        <taxon>Bacteria</taxon>
        <taxon>Pseudomonadati</taxon>
        <taxon>Bacteroidota</taxon>
        <taxon>Chitinophagia</taxon>
        <taxon>Chitinophagales</taxon>
        <taxon>Chitinophagaceae</taxon>
        <taxon>Thermoflavifilum</taxon>
    </lineage>
</organism>
<feature type="transmembrane region" description="Helical" evidence="1">
    <location>
        <begin position="559"/>
        <end position="574"/>
    </location>
</feature>
<keyword evidence="1" id="KW-0472">Membrane</keyword>
<protein>
    <submittedName>
        <fullName evidence="2">Cu(I)/Ag(I) efflux system membrane protein CusA/SilA</fullName>
    </submittedName>
</protein>
<gene>
    <name evidence="2" type="ORF">SAMN05660895_1380</name>
</gene>
<dbReference type="Proteomes" id="UP000199537">
    <property type="component" value="Unassembled WGS sequence"/>
</dbReference>
<dbReference type="PANTHER" id="PTHR32063">
    <property type="match status" value="1"/>
</dbReference>
<dbReference type="Pfam" id="PF00873">
    <property type="entry name" value="ACR_tran"/>
    <property type="match status" value="1"/>
</dbReference>
<accession>A0A1I7NDC3</accession>
<dbReference type="SUPFAM" id="SSF82866">
    <property type="entry name" value="Multidrug efflux transporter AcrB transmembrane domain"/>
    <property type="match status" value="2"/>
</dbReference>
<feature type="transmembrane region" description="Helical" evidence="1">
    <location>
        <begin position="449"/>
        <end position="466"/>
    </location>
</feature>
<dbReference type="InterPro" id="IPR027463">
    <property type="entry name" value="AcrB_DN_DC_subdom"/>
</dbReference>
<proteinExistence type="predicted"/>
<evidence type="ECO:0000313" key="2">
    <source>
        <dbReference type="EMBL" id="SFV32553.1"/>
    </source>
</evidence>
<feature type="transmembrane region" description="Helical" evidence="1">
    <location>
        <begin position="116"/>
        <end position="134"/>
    </location>
</feature>
<dbReference type="SUPFAM" id="SSF82714">
    <property type="entry name" value="Multidrug efflux transporter AcrB TolC docking domain, DN and DC subdomains"/>
    <property type="match status" value="1"/>
</dbReference>
<feature type="transmembrane region" description="Helical" evidence="1">
    <location>
        <begin position="586"/>
        <end position="609"/>
    </location>
</feature>
<dbReference type="Gene3D" id="3.30.2090.10">
    <property type="entry name" value="Multidrug efflux transporter AcrB TolC docking domain, DN and DC subdomains"/>
    <property type="match status" value="1"/>
</dbReference>
<evidence type="ECO:0000256" key="1">
    <source>
        <dbReference type="SAM" id="Phobius"/>
    </source>
</evidence>
<dbReference type="Gene3D" id="3.30.70.1440">
    <property type="entry name" value="Multidrug efflux transporter AcrB pore domain"/>
    <property type="match status" value="1"/>
</dbReference>
<keyword evidence="1" id="KW-0812">Transmembrane</keyword>
<dbReference type="RefSeq" id="WP_092459229.1">
    <property type="nucleotide sequence ID" value="NZ_FPCJ01000001.1"/>
</dbReference>
<dbReference type="GO" id="GO:0005886">
    <property type="term" value="C:plasma membrane"/>
    <property type="evidence" value="ECO:0007669"/>
    <property type="project" value="TreeGrafter"/>
</dbReference>
<evidence type="ECO:0000313" key="3">
    <source>
        <dbReference type="Proteomes" id="UP000199537"/>
    </source>
</evidence>
<dbReference type="GO" id="GO:0042910">
    <property type="term" value="F:xenobiotic transmembrane transporter activity"/>
    <property type="evidence" value="ECO:0007669"/>
    <property type="project" value="TreeGrafter"/>
</dbReference>
<dbReference type="OrthoDB" id="9760604at2"/>
<dbReference type="STRING" id="1393122.SAMN05660895_1380"/>
<dbReference type="AlphaFoldDB" id="A0A1I7NDC3"/>
<keyword evidence="3" id="KW-1185">Reference proteome</keyword>
<dbReference type="InterPro" id="IPR001036">
    <property type="entry name" value="Acrflvin-R"/>
</dbReference>
<dbReference type="PANTHER" id="PTHR32063:SF19">
    <property type="entry name" value="CATION EFFLUX SYSTEM PROTEIN CUSA"/>
    <property type="match status" value="1"/>
</dbReference>
<keyword evidence="1" id="KW-1133">Transmembrane helix</keyword>
<feature type="transmembrane region" description="Helical" evidence="1">
    <location>
        <begin position="473"/>
        <end position="493"/>
    </location>
</feature>